<dbReference type="AlphaFoldDB" id="A0AAV5UBP8"/>
<dbReference type="PANTHER" id="PTHR31664:SF4">
    <property type="entry name" value="DUF4440 DOMAIN-CONTAINING PROTEIN"/>
    <property type="match status" value="1"/>
</dbReference>
<comment type="caution">
    <text evidence="2">The sequence shown here is derived from an EMBL/GenBank/DDBJ whole genome shotgun (WGS) entry which is preliminary data.</text>
</comment>
<organism evidence="2 3">
    <name type="scientific">Pristionchus entomophagus</name>
    <dbReference type="NCBI Taxonomy" id="358040"/>
    <lineage>
        <taxon>Eukaryota</taxon>
        <taxon>Metazoa</taxon>
        <taxon>Ecdysozoa</taxon>
        <taxon>Nematoda</taxon>
        <taxon>Chromadorea</taxon>
        <taxon>Rhabditida</taxon>
        <taxon>Rhabditina</taxon>
        <taxon>Diplogasteromorpha</taxon>
        <taxon>Diplogasteroidea</taxon>
        <taxon>Neodiplogasteridae</taxon>
        <taxon>Pristionchus</taxon>
    </lineage>
</organism>
<evidence type="ECO:0000313" key="2">
    <source>
        <dbReference type="EMBL" id="GMT04321.1"/>
    </source>
</evidence>
<gene>
    <name evidence="2" type="ORF">PENTCL1PPCAC_26495</name>
</gene>
<protein>
    <recommendedName>
        <fullName evidence="1">DUF4440 domain-containing protein</fullName>
    </recommendedName>
</protein>
<dbReference type="EMBL" id="BTSX01000006">
    <property type="protein sequence ID" value="GMT04321.1"/>
    <property type="molecule type" value="Genomic_DNA"/>
</dbReference>
<feature type="non-terminal residue" evidence="2">
    <location>
        <position position="1"/>
    </location>
</feature>
<feature type="domain" description="DUF4440" evidence="1">
    <location>
        <begin position="126"/>
        <end position="228"/>
    </location>
</feature>
<dbReference type="Pfam" id="PF14534">
    <property type="entry name" value="DUF4440"/>
    <property type="match status" value="1"/>
</dbReference>
<accession>A0AAV5UBP8</accession>
<name>A0AAV5UBP8_9BILA</name>
<sequence length="236" mass="26514">WAFLFTVRFISKQYRFVFLSLSEAEVIVDVLEAKINKYFEAVDHDAIASLYHSDCVIIDRQSKSALFGRDGVKSTNLGICKGESMHWKTWNKSLDLATSHFVLSGDCQLFVKAEDKAYREAKAILKPIHAAYGENLSTGNMDAVGAFYAVDGVLVHKGKSCAYGRDQIKKDLAPFAVPADTTISDEVYEATSDHIVYKAVFKTKVKSNGAEFGGKFEQIFRKEDDEWLCIYDEFEA</sequence>
<dbReference type="PANTHER" id="PTHR31664">
    <property type="entry name" value="PROTEIN CBG16427"/>
    <property type="match status" value="1"/>
</dbReference>
<keyword evidence="3" id="KW-1185">Reference proteome</keyword>
<evidence type="ECO:0000259" key="1">
    <source>
        <dbReference type="Pfam" id="PF14534"/>
    </source>
</evidence>
<reference evidence="2" key="1">
    <citation type="submission" date="2023-10" db="EMBL/GenBank/DDBJ databases">
        <title>Genome assembly of Pristionchus species.</title>
        <authorList>
            <person name="Yoshida K."/>
            <person name="Sommer R.J."/>
        </authorList>
    </citation>
    <scope>NUCLEOTIDE SEQUENCE</scope>
    <source>
        <strain evidence="2">RS0144</strain>
    </source>
</reference>
<dbReference type="SUPFAM" id="SSF54427">
    <property type="entry name" value="NTF2-like"/>
    <property type="match status" value="1"/>
</dbReference>
<proteinExistence type="predicted"/>
<dbReference type="InterPro" id="IPR027843">
    <property type="entry name" value="DUF4440"/>
</dbReference>
<dbReference type="Gene3D" id="3.10.450.50">
    <property type="match status" value="1"/>
</dbReference>
<dbReference type="InterPro" id="IPR032710">
    <property type="entry name" value="NTF2-like_dom_sf"/>
</dbReference>
<evidence type="ECO:0000313" key="3">
    <source>
        <dbReference type="Proteomes" id="UP001432027"/>
    </source>
</evidence>
<dbReference type="Proteomes" id="UP001432027">
    <property type="component" value="Unassembled WGS sequence"/>
</dbReference>